<dbReference type="Pfam" id="PF12836">
    <property type="entry name" value="HHH_3"/>
    <property type="match status" value="1"/>
</dbReference>
<dbReference type="GO" id="GO:0003677">
    <property type="term" value="F:DNA binding"/>
    <property type="evidence" value="ECO:0007669"/>
    <property type="project" value="InterPro"/>
</dbReference>
<dbReference type="SUPFAM" id="SSF47781">
    <property type="entry name" value="RuvA domain 2-like"/>
    <property type="match status" value="1"/>
</dbReference>
<dbReference type="AlphaFoldDB" id="A0A849SKX9"/>
<feature type="region of interest" description="Disordered" evidence="1">
    <location>
        <begin position="126"/>
        <end position="145"/>
    </location>
</feature>
<dbReference type="InterPro" id="IPR051675">
    <property type="entry name" value="Endo/Exo/Phosphatase_dom_1"/>
</dbReference>
<protein>
    <submittedName>
        <fullName evidence="4">Helix-hairpin-helix domain-containing protein</fullName>
    </submittedName>
</protein>
<proteinExistence type="predicted"/>
<feature type="transmembrane region" description="Helical" evidence="2">
    <location>
        <begin position="7"/>
        <end position="29"/>
    </location>
</feature>
<dbReference type="EMBL" id="JABFRW010000002">
    <property type="protein sequence ID" value="NOT32575.1"/>
    <property type="molecule type" value="Genomic_DNA"/>
</dbReference>
<keyword evidence="2" id="KW-0812">Transmembrane</keyword>
<evidence type="ECO:0000313" key="5">
    <source>
        <dbReference type="Proteomes" id="UP000580839"/>
    </source>
</evidence>
<feature type="region of interest" description="Disordered" evidence="1">
    <location>
        <begin position="42"/>
        <end position="63"/>
    </location>
</feature>
<evidence type="ECO:0000313" key="4">
    <source>
        <dbReference type="EMBL" id="NOT32575.1"/>
    </source>
</evidence>
<dbReference type="GO" id="GO:0015628">
    <property type="term" value="P:protein secretion by the type II secretion system"/>
    <property type="evidence" value="ECO:0007669"/>
    <property type="project" value="TreeGrafter"/>
</dbReference>
<dbReference type="GO" id="GO:0006281">
    <property type="term" value="P:DNA repair"/>
    <property type="evidence" value="ECO:0007669"/>
    <property type="project" value="InterPro"/>
</dbReference>
<evidence type="ECO:0000256" key="1">
    <source>
        <dbReference type="SAM" id="MobiDB-lite"/>
    </source>
</evidence>
<keyword evidence="2" id="KW-1133">Transmembrane helix</keyword>
<dbReference type="SMART" id="SM00278">
    <property type="entry name" value="HhH1"/>
    <property type="match status" value="2"/>
</dbReference>
<feature type="domain" description="Helix-hairpin-helix DNA-binding motif class 1" evidence="3">
    <location>
        <begin position="73"/>
        <end position="92"/>
    </location>
</feature>
<dbReference type="InterPro" id="IPR003583">
    <property type="entry name" value="Hlx-hairpin-Hlx_DNA-bd_motif"/>
</dbReference>
<dbReference type="Gene3D" id="1.10.150.320">
    <property type="entry name" value="Photosystem II 12 kDa extrinsic protein"/>
    <property type="match status" value="1"/>
</dbReference>
<evidence type="ECO:0000256" key="2">
    <source>
        <dbReference type="SAM" id="Phobius"/>
    </source>
</evidence>
<gene>
    <name evidence="4" type="ORF">HOP12_00215</name>
</gene>
<dbReference type="GO" id="GO:0015627">
    <property type="term" value="C:type II protein secretion system complex"/>
    <property type="evidence" value="ECO:0007669"/>
    <property type="project" value="TreeGrafter"/>
</dbReference>
<sequence length="145" mass="15673">MLSRREVRAVAGLIVLVLIGCLWDLWTLWRLGPVAPPDRAPVRERVPHDSLPAPSVPPHAPGGRIDLNRADAAELDRLPGIGPVLASRIVAYRSQIGGFHSPDELLGVRGIGPRLLERILPDLLVEGRPTGSPGTRSDSVQFARP</sequence>
<comment type="caution">
    <text evidence="4">The sequence shown here is derived from an EMBL/GenBank/DDBJ whole genome shotgun (WGS) entry which is preliminary data.</text>
</comment>
<dbReference type="PANTHER" id="PTHR21180:SF32">
    <property type="entry name" value="ENDONUCLEASE_EXONUCLEASE_PHOSPHATASE FAMILY DOMAIN-CONTAINING PROTEIN 1"/>
    <property type="match status" value="1"/>
</dbReference>
<accession>A0A849SKX9</accession>
<organism evidence="4 5">
    <name type="scientific">Eiseniibacteriota bacterium</name>
    <dbReference type="NCBI Taxonomy" id="2212470"/>
    <lineage>
        <taxon>Bacteria</taxon>
        <taxon>Candidatus Eiseniibacteriota</taxon>
    </lineage>
</organism>
<feature type="domain" description="Helix-hairpin-helix DNA-binding motif class 1" evidence="3">
    <location>
        <begin position="103"/>
        <end position="122"/>
    </location>
</feature>
<dbReference type="InterPro" id="IPR010994">
    <property type="entry name" value="RuvA_2-like"/>
</dbReference>
<feature type="compositionally biased region" description="Polar residues" evidence="1">
    <location>
        <begin position="132"/>
        <end position="145"/>
    </location>
</feature>
<name>A0A849SKX9_UNCEI</name>
<evidence type="ECO:0000259" key="3">
    <source>
        <dbReference type="SMART" id="SM00278"/>
    </source>
</evidence>
<dbReference type="PANTHER" id="PTHR21180">
    <property type="entry name" value="ENDONUCLEASE/EXONUCLEASE/PHOSPHATASE FAMILY DOMAIN-CONTAINING PROTEIN 1"/>
    <property type="match status" value="1"/>
</dbReference>
<reference evidence="4 5" key="1">
    <citation type="submission" date="2020-04" db="EMBL/GenBank/DDBJ databases">
        <title>Metagenomic profiling of ammonia- and methane-oxidizing microorganisms in a Dutch drinking water treatment plant.</title>
        <authorList>
            <person name="Poghosyan L."/>
            <person name="Leucker S."/>
        </authorList>
    </citation>
    <scope>NUCLEOTIDE SEQUENCE [LARGE SCALE GENOMIC DNA]</scope>
    <source>
        <strain evidence="4">S-RSF-IL-03</strain>
    </source>
</reference>
<dbReference type="Proteomes" id="UP000580839">
    <property type="component" value="Unassembled WGS sequence"/>
</dbReference>
<dbReference type="PROSITE" id="PS51257">
    <property type="entry name" value="PROKAR_LIPOPROTEIN"/>
    <property type="match status" value="1"/>
</dbReference>
<keyword evidence="2" id="KW-0472">Membrane</keyword>